<dbReference type="Proteomes" id="UP000011991">
    <property type="component" value="Unassembled WGS sequence"/>
</dbReference>
<protein>
    <submittedName>
        <fullName evidence="1">Uncharacterized protein</fullName>
    </submittedName>
</protein>
<accession>M5RLA1</accession>
<dbReference type="AlphaFoldDB" id="M5RLA1"/>
<keyword evidence="2" id="KW-1185">Reference proteome</keyword>
<comment type="caution">
    <text evidence="1">The sequence shown here is derived from an EMBL/GenBank/DDBJ whole genome shotgun (WGS) entry which is preliminary data.</text>
</comment>
<dbReference type="EMBL" id="ANOG01000425">
    <property type="protein sequence ID" value="EMI20108.1"/>
    <property type="molecule type" value="Genomic_DNA"/>
</dbReference>
<organism evidence="1 2">
    <name type="scientific">Rhodopirellula maiorica SM1</name>
    <dbReference type="NCBI Taxonomy" id="1265738"/>
    <lineage>
        <taxon>Bacteria</taxon>
        <taxon>Pseudomonadati</taxon>
        <taxon>Planctomycetota</taxon>
        <taxon>Planctomycetia</taxon>
        <taxon>Pirellulales</taxon>
        <taxon>Pirellulaceae</taxon>
        <taxon>Novipirellula</taxon>
    </lineage>
</organism>
<evidence type="ECO:0000313" key="2">
    <source>
        <dbReference type="Proteomes" id="UP000011991"/>
    </source>
</evidence>
<sequence>MLRAETFERDADDRRACALPLKNGVTVASEFKTFRISSSTPKPVWRR</sequence>
<dbReference type="PATRIC" id="fig|1265738.3.peg.2957"/>
<gene>
    <name evidence="1" type="ORF">RMSM_02963</name>
</gene>
<evidence type="ECO:0000313" key="1">
    <source>
        <dbReference type="EMBL" id="EMI20108.1"/>
    </source>
</evidence>
<reference evidence="1 2" key="1">
    <citation type="journal article" date="2013" name="Mar. Genomics">
        <title>Expression of sulfatases in Rhodopirellula baltica and the diversity of sulfatases in the genus Rhodopirellula.</title>
        <authorList>
            <person name="Wegner C.E."/>
            <person name="Richter-Heitmann T."/>
            <person name="Klindworth A."/>
            <person name="Klockow C."/>
            <person name="Richter M."/>
            <person name="Achstetter T."/>
            <person name="Glockner F.O."/>
            <person name="Harder J."/>
        </authorList>
    </citation>
    <scope>NUCLEOTIDE SEQUENCE [LARGE SCALE GENOMIC DNA]</scope>
    <source>
        <strain evidence="1 2">SM1</strain>
    </source>
</reference>
<name>M5RLA1_9BACT</name>
<proteinExistence type="predicted"/>